<feature type="compositionally biased region" description="Low complexity" evidence="1">
    <location>
        <begin position="135"/>
        <end position="148"/>
    </location>
</feature>
<feature type="region of interest" description="Disordered" evidence="1">
    <location>
        <begin position="133"/>
        <end position="165"/>
    </location>
</feature>
<dbReference type="EMBL" id="JAANQT010000579">
    <property type="protein sequence ID" value="KAG1309860.1"/>
    <property type="molecule type" value="Genomic_DNA"/>
</dbReference>
<dbReference type="Pfam" id="PF00621">
    <property type="entry name" value="RhoGEF"/>
    <property type="match status" value="1"/>
</dbReference>
<accession>A0A9P7BTP6</accession>
<feature type="domain" description="DH" evidence="2">
    <location>
        <begin position="324"/>
        <end position="525"/>
    </location>
</feature>
<keyword evidence="4" id="KW-1185">Reference proteome</keyword>
<name>A0A9P7BTP6_RHIOR</name>
<dbReference type="Gene3D" id="1.20.900.10">
    <property type="entry name" value="Dbl homology (DH) domain"/>
    <property type="match status" value="1"/>
</dbReference>
<dbReference type="InterPro" id="IPR051092">
    <property type="entry name" value="FYVE_RhoGEF_PH"/>
</dbReference>
<organism evidence="3 4">
    <name type="scientific">Rhizopus oryzae</name>
    <name type="common">Mucormycosis agent</name>
    <name type="synonym">Rhizopus arrhizus var. delemar</name>
    <dbReference type="NCBI Taxonomy" id="64495"/>
    <lineage>
        <taxon>Eukaryota</taxon>
        <taxon>Fungi</taxon>
        <taxon>Fungi incertae sedis</taxon>
        <taxon>Mucoromycota</taxon>
        <taxon>Mucoromycotina</taxon>
        <taxon>Mucoromycetes</taxon>
        <taxon>Mucorales</taxon>
        <taxon>Mucorineae</taxon>
        <taxon>Rhizopodaceae</taxon>
        <taxon>Rhizopus</taxon>
    </lineage>
</organism>
<gene>
    <name evidence="3" type="ORF">G6F64_004993</name>
</gene>
<dbReference type="GO" id="GO:0005737">
    <property type="term" value="C:cytoplasm"/>
    <property type="evidence" value="ECO:0007669"/>
    <property type="project" value="TreeGrafter"/>
</dbReference>
<feature type="compositionally biased region" description="Low complexity" evidence="1">
    <location>
        <begin position="27"/>
        <end position="37"/>
    </location>
</feature>
<dbReference type="InterPro" id="IPR000219">
    <property type="entry name" value="DH_dom"/>
</dbReference>
<dbReference type="SUPFAM" id="SSF48065">
    <property type="entry name" value="DBL homology domain (DH-domain)"/>
    <property type="match status" value="1"/>
</dbReference>
<dbReference type="PANTHER" id="PTHR12673">
    <property type="entry name" value="FACIOGENITAL DYSPLASIA PROTEIN"/>
    <property type="match status" value="1"/>
</dbReference>
<dbReference type="OrthoDB" id="660555at2759"/>
<evidence type="ECO:0000313" key="3">
    <source>
        <dbReference type="EMBL" id="KAG1309860.1"/>
    </source>
</evidence>
<dbReference type="Proteomes" id="UP000716291">
    <property type="component" value="Unassembled WGS sequence"/>
</dbReference>
<dbReference type="GO" id="GO:0005085">
    <property type="term" value="F:guanyl-nucleotide exchange factor activity"/>
    <property type="evidence" value="ECO:0007669"/>
    <property type="project" value="InterPro"/>
</dbReference>
<dbReference type="SMART" id="SM00325">
    <property type="entry name" value="RhoGEF"/>
    <property type="match status" value="1"/>
</dbReference>
<dbReference type="InterPro" id="IPR001331">
    <property type="entry name" value="GDS_CDC24_CS"/>
</dbReference>
<dbReference type="AlphaFoldDB" id="A0A9P7BTP6"/>
<dbReference type="PANTHER" id="PTHR12673:SF159">
    <property type="entry name" value="LD03170P"/>
    <property type="match status" value="1"/>
</dbReference>
<evidence type="ECO:0000256" key="1">
    <source>
        <dbReference type="SAM" id="MobiDB-lite"/>
    </source>
</evidence>
<dbReference type="PROSITE" id="PS00741">
    <property type="entry name" value="DH_1"/>
    <property type="match status" value="1"/>
</dbReference>
<reference evidence="3" key="1">
    <citation type="journal article" date="2020" name="Microb. Genom.">
        <title>Genetic diversity of clinical and environmental Mucorales isolates obtained from an investigation of mucormycosis cases among solid organ transplant recipients.</title>
        <authorList>
            <person name="Nguyen M.H."/>
            <person name="Kaul D."/>
            <person name="Muto C."/>
            <person name="Cheng S.J."/>
            <person name="Richter R.A."/>
            <person name="Bruno V.M."/>
            <person name="Liu G."/>
            <person name="Beyhan S."/>
            <person name="Sundermann A.J."/>
            <person name="Mounaud S."/>
            <person name="Pasculle A.W."/>
            <person name="Nierman W.C."/>
            <person name="Driscoll E."/>
            <person name="Cumbie R."/>
            <person name="Clancy C.J."/>
            <person name="Dupont C.L."/>
        </authorList>
    </citation>
    <scope>NUCLEOTIDE SEQUENCE</scope>
    <source>
        <strain evidence="3">GL11</strain>
    </source>
</reference>
<evidence type="ECO:0000259" key="2">
    <source>
        <dbReference type="PROSITE" id="PS50010"/>
    </source>
</evidence>
<dbReference type="InterPro" id="IPR035899">
    <property type="entry name" value="DBL_dom_sf"/>
</dbReference>
<proteinExistence type="predicted"/>
<protein>
    <recommendedName>
        <fullName evidence="2">DH domain-containing protein</fullName>
    </recommendedName>
</protein>
<comment type="caution">
    <text evidence="3">The sequence shown here is derived from an EMBL/GenBank/DDBJ whole genome shotgun (WGS) entry which is preliminary data.</text>
</comment>
<dbReference type="GO" id="GO:0035556">
    <property type="term" value="P:intracellular signal transduction"/>
    <property type="evidence" value="ECO:0007669"/>
    <property type="project" value="InterPro"/>
</dbReference>
<dbReference type="PROSITE" id="PS50010">
    <property type="entry name" value="DH_2"/>
    <property type="match status" value="1"/>
</dbReference>
<sequence>MNSPESDKTCIVSPVDHKTTKRRPKSTDTFSSSDSGSTLFKKKFHFPSFRKQEPQLSGYMPKVPEPIMPSLIDWSSEAPLSPPPWELHQPKETTVKKRHSMVPPKSYSFTCFQEDVESLDTEDDTDYHSDPELINNSSDMNLSNLSSDVTLNSTDTQHGLRRRSSCPDYDLTPLTSSTMVEKDILWITEQNTRHMSLLKKYTHPVDKKVSFKPCQKAVARAAEAAVTGNTLSHHGPLYLHFCEETLRHLYIPNVFDPITHEPILQFTNIKPRQYQLRRKTSWRKEAKGLMVWHDSLKELIEKSSLVNSHVKNKPHKKLEKYKLTRKFILREFYTTEVNFWNQLYYTKIVFYDALVNAINKDSRHANVNGADSFANLFDLMKFSAKLIHRFRHLQFEHEDEDSGLKTVSPFENKALTCKNSQLGKILCEMSEELVVFLRCALDYRENRKLLHHKAYEIYRQRLYSRKETSQFTMEDYLIIPIQRVARYGLLLADLIRHTDPDMEDYKYLIQAHKIIVSLATAMNSIQKKSK</sequence>
<evidence type="ECO:0000313" key="4">
    <source>
        <dbReference type="Proteomes" id="UP000716291"/>
    </source>
</evidence>
<feature type="region of interest" description="Disordered" evidence="1">
    <location>
        <begin position="1"/>
        <end position="37"/>
    </location>
</feature>